<dbReference type="InterPro" id="IPR043504">
    <property type="entry name" value="Peptidase_S1_PA_chymotrypsin"/>
</dbReference>
<organism evidence="2 3">
    <name type="scientific">Anatilimnocola aggregata</name>
    <dbReference type="NCBI Taxonomy" id="2528021"/>
    <lineage>
        <taxon>Bacteria</taxon>
        <taxon>Pseudomonadati</taxon>
        <taxon>Planctomycetota</taxon>
        <taxon>Planctomycetia</taxon>
        <taxon>Pirellulales</taxon>
        <taxon>Pirellulaceae</taxon>
        <taxon>Anatilimnocola</taxon>
    </lineage>
</organism>
<evidence type="ECO:0000313" key="2">
    <source>
        <dbReference type="EMBL" id="QDU26235.1"/>
    </source>
</evidence>
<dbReference type="EC" id="3.4.21.107" evidence="2"/>
<evidence type="ECO:0000256" key="1">
    <source>
        <dbReference type="SAM" id="MobiDB-lite"/>
    </source>
</evidence>
<gene>
    <name evidence="2" type="primary">htrA_1</name>
    <name evidence="2" type="ORF">ETAA8_13110</name>
</gene>
<sequence>MSKKTSTKKPASKPAKAKAAKKAKAPTTKPAAPETKPTGTCPKGGNHEWTEEGAERFCTKCKEPEVTKGKRAKSAKNTKPATDKKMSALDAAARLLGETQELTMMGSGLVSKYDGGKIQIYTNSHVLCLMTVAEEAAQQRDRTANISKFAVEIQFPSGKRKTADRIAVSTDRDVACVEVNAEGLTEGIDFVVVPAVKNAMEVLDVQHGDDVIAVGTPLDLELANSLTFGRVSSFRTLQNDPTKVKWIQHDASIAGGNSGGPLFLARKGRAYWIGINTLGADGASLSMAISSDDVTNAPLRWSESSPSGAAALIEQVYGIAAVAGNQKMAYSPNKTPRPSAVTGRQPARVSSEPFVIKKPDSLATILWPFTSSYPYISFRGAIFWVFLLNGVRWFWTAPRYSPGG</sequence>
<dbReference type="InterPro" id="IPR009003">
    <property type="entry name" value="Peptidase_S1_PA"/>
</dbReference>
<dbReference type="SUPFAM" id="SSF50494">
    <property type="entry name" value="Trypsin-like serine proteases"/>
    <property type="match status" value="1"/>
</dbReference>
<dbReference type="GO" id="GO:0006508">
    <property type="term" value="P:proteolysis"/>
    <property type="evidence" value="ECO:0007669"/>
    <property type="project" value="UniProtKB-KW"/>
</dbReference>
<feature type="compositionally biased region" description="Low complexity" evidence="1">
    <location>
        <begin position="25"/>
        <end position="38"/>
    </location>
</feature>
<dbReference type="Proteomes" id="UP000315017">
    <property type="component" value="Chromosome"/>
</dbReference>
<dbReference type="Gene3D" id="2.40.10.10">
    <property type="entry name" value="Trypsin-like serine proteases"/>
    <property type="match status" value="2"/>
</dbReference>
<dbReference type="PRINTS" id="PR00834">
    <property type="entry name" value="PROTEASES2C"/>
</dbReference>
<dbReference type="AlphaFoldDB" id="A0A517Y7Q8"/>
<name>A0A517Y7Q8_9BACT</name>
<keyword evidence="3" id="KW-1185">Reference proteome</keyword>
<dbReference type="KEGG" id="aagg:ETAA8_13110"/>
<dbReference type="PANTHER" id="PTHR22939:SF129">
    <property type="entry name" value="SERINE PROTEASE HTRA2, MITOCHONDRIAL"/>
    <property type="match status" value="1"/>
</dbReference>
<dbReference type="EMBL" id="CP036274">
    <property type="protein sequence ID" value="QDU26235.1"/>
    <property type="molecule type" value="Genomic_DNA"/>
</dbReference>
<proteinExistence type="predicted"/>
<dbReference type="GO" id="GO:0004252">
    <property type="term" value="F:serine-type endopeptidase activity"/>
    <property type="evidence" value="ECO:0007669"/>
    <property type="project" value="InterPro"/>
</dbReference>
<protein>
    <submittedName>
        <fullName evidence="2">Serine protease Do-like HtrA</fullName>
        <ecNumber evidence="2">3.4.21.107</ecNumber>
    </submittedName>
</protein>
<keyword evidence="2" id="KW-0378">Hydrolase</keyword>
<accession>A0A517Y7Q8</accession>
<dbReference type="Pfam" id="PF13365">
    <property type="entry name" value="Trypsin_2"/>
    <property type="match status" value="1"/>
</dbReference>
<feature type="region of interest" description="Disordered" evidence="1">
    <location>
        <begin position="1"/>
        <end position="49"/>
    </location>
</feature>
<dbReference type="InterPro" id="IPR001940">
    <property type="entry name" value="Peptidase_S1C"/>
</dbReference>
<reference evidence="2 3" key="1">
    <citation type="submission" date="2019-02" db="EMBL/GenBank/DDBJ databases">
        <title>Deep-cultivation of Planctomycetes and their phenomic and genomic characterization uncovers novel biology.</title>
        <authorList>
            <person name="Wiegand S."/>
            <person name="Jogler M."/>
            <person name="Boedeker C."/>
            <person name="Pinto D."/>
            <person name="Vollmers J."/>
            <person name="Rivas-Marin E."/>
            <person name="Kohn T."/>
            <person name="Peeters S.H."/>
            <person name="Heuer A."/>
            <person name="Rast P."/>
            <person name="Oberbeckmann S."/>
            <person name="Bunk B."/>
            <person name="Jeske O."/>
            <person name="Meyerdierks A."/>
            <person name="Storesund J.E."/>
            <person name="Kallscheuer N."/>
            <person name="Luecker S."/>
            <person name="Lage O.M."/>
            <person name="Pohl T."/>
            <person name="Merkel B.J."/>
            <person name="Hornburger P."/>
            <person name="Mueller R.-W."/>
            <person name="Bruemmer F."/>
            <person name="Labrenz M."/>
            <person name="Spormann A.M."/>
            <person name="Op den Camp H."/>
            <person name="Overmann J."/>
            <person name="Amann R."/>
            <person name="Jetten M.S.M."/>
            <person name="Mascher T."/>
            <person name="Medema M.H."/>
            <person name="Devos D.P."/>
            <person name="Kaster A.-K."/>
            <person name="Ovreas L."/>
            <person name="Rohde M."/>
            <person name="Galperin M.Y."/>
            <person name="Jogler C."/>
        </authorList>
    </citation>
    <scope>NUCLEOTIDE SEQUENCE [LARGE SCALE GENOMIC DNA]</scope>
    <source>
        <strain evidence="2 3">ETA_A8</strain>
    </source>
</reference>
<dbReference type="PANTHER" id="PTHR22939">
    <property type="entry name" value="SERINE PROTEASE FAMILY S1C HTRA-RELATED"/>
    <property type="match status" value="1"/>
</dbReference>
<evidence type="ECO:0000313" key="3">
    <source>
        <dbReference type="Proteomes" id="UP000315017"/>
    </source>
</evidence>
<dbReference type="RefSeq" id="WP_202921607.1">
    <property type="nucleotide sequence ID" value="NZ_CP036274.1"/>
</dbReference>
<keyword evidence="2" id="KW-0645">Protease</keyword>
<feature type="compositionally biased region" description="Basic residues" evidence="1">
    <location>
        <begin position="1"/>
        <end position="24"/>
    </location>
</feature>